<comment type="caution">
    <text evidence="3">The sequence shown here is derived from an EMBL/GenBank/DDBJ whole genome shotgun (WGS) entry which is preliminary data.</text>
</comment>
<feature type="signal peptide" evidence="2">
    <location>
        <begin position="1"/>
        <end position="20"/>
    </location>
</feature>
<evidence type="ECO:0000313" key="4">
    <source>
        <dbReference type="Proteomes" id="UP000295777"/>
    </source>
</evidence>
<evidence type="ECO:0000256" key="2">
    <source>
        <dbReference type="SAM" id="SignalP"/>
    </source>
</evidence>
<keyword evidence="4" id="KW-1185">Reference proteome</keyword>
<dbReference type="EMBL" id="SMFV01000003">
    <property type="protein sequence ID" value="TCK04581.1"/>
    <property type="molecule type" value="Genomic_DNA"/>
</dbReference>
<evidence type="ECO:0000313" key="3">
    <source>
        <dbReference type="EMBL" id="TCK04581.1"/>
    </source>
</evidence>
<feature type="chain" id="PRO_5020670361" evidence="2">
    <location>
        <begin position="21"/>
        <end position="364"/>
    </location>
</feature>
<protein>
    <submittedName>
        <fullName evidence="3">Uncharacterized protein</fullName>
    </submittedName>
</protein>
<sequence>MRKKLFLATAVLVSLGLASCGGGGSSSVSTTLTGQFVDSEVANVEYETSSGITGRTDENGYFKYRPGDTVVFKVGKVVIGETKGQDLVTLVDLLSDDTTDPAELQKKMELISAFLISLDEDGNPDNGIKIKEEAIEKLKDELEEEVDLEKEEHSADVDVVSLVDNLPIPEDLREEVKDKITVAENHIEKSVYQRLGETLQYLDGKTVLLKSKDGSINGTCTFTITSSDENAKTITGEITNCSGSGVEDDAVTFKVEEGIPYLYEGDGTKDMIIELEHEEFCIMTPDSGVICMEPYEEEHEEHAEASEVTAENEMEGEHEEHAETSEATTESEMEGEHEELTGTTEANNESELEESHETSSTVIE</sequence>
<feature type="region of interest" description="Disordered" evidence="1">
    <location>
        <begin position="297"/>
        <end position="364"/>
    </location>
</feature>
<accession>A0A4R1GCU0</accession>
<organism evidence="3 4">
    <name type="scientific">Phorcysia thermohydrogeniphila</name>
    <dbReference type="NCBI Taxonomy" id="936138"/>
    <lineage>
        <taxon>Bacteria</taxon>
        <taxon>Pseudomonadati</taxon>
        <taxon>Aquificota</taxon>
        <taxon>Aquificia</taxon>
        <taxon>Desulfurobacteriales</taxon>
        <taxon>Desulfurobacteriaceae</taxon>
        <taxon>Phorcysia</taxon>
    </lineage>
</organism>
<name>A0A4R1GCU0_9BACT</name>
<keyword evidence="2" id="KW-0732">Signal</keyword>
<dbReference type="OrthoDB" id="1428549at2"/>
<dbReference type="Proteomes" id="UP000295777">
    <property type="component" value="Unassembled WGS sequence"/>
</dbReference>
<gene>
    <name evidence="3" type="ORF">CLV27_1014</name>
</gene>
<dbReference type="PROSITE" id="PS51257">
    <property type="entry name" value="PROKAR_LIPOPROTEIN"/>
    <property type="match status" value="1"/>
</dbReference>
<proteinExistence type="predicted"/>
<dbReference type="AlphaFoldDB" id="A0A4R1GCU0"/>
<reference evidence="3 4" key="1">
    <citation type="submission" date="2019-03" db="EMBL/GenBank/DDBJ databases">
        <title>Genomic Encyclopedia of Archaeal and Bacterial Type Strains, Phase II (KMG-II): from individual species to whole genera.</title>
        <authorList>
            <person name="Goeker M."/>
        </authorList>
    </citation>
    <scope>NUCLEOTIDE SEQUENCE [LARGE SCALE GENOMIC DNA]</scope>
    <source>
        <strain evidence="3 4">DSM 24425</strain>
    </source>
</reference>
<dbReference type="RefSeq" id="WP_132526433.1">
    <property type="nucleotide sequence ID" value="NZ_SMFV01000003.1"/>
</dbReference>
<evidence type="ECO:0000256" key="1">
    <source>
        <dbReference type="SAM" id="MobiDB-lite"/>
    </source>
</evidence>